<dbReference type="Proteomes" id="UP000183983">
    <property type="component" value="Unassembled WGS sequence"/>
</dbReference>
<dbReference type="EMBL" id="FRDA01000007">
    <property type="protein sequence ID" value="SHN09403.1"/>
    <property type="molecule type" value="Genomic_DNA"/>
</dbReference>
<evidence type="ECO:0000259" key="1">
    <source>
        <dbReference type="Pfam" id="PF24720"/>
    </source>
</evidence>
<accession>A0A1M7P0D8</accession>
<evidence type="ECO:0000313" key="3">
    <source>
        <dbReference type="Proteomes" id="UP000183983"/>
    </source>
</evidence>
<dbReference type="RefSeq" id="WP_073168015.1">
    <property type="nucleotide sequence ID" value="NZ_FRDA01000007.1"/>
</dbReference>
<reference evidence="2 3" key="1">
    <citation type="submission" date="2016-11" db="EMBL/GenBank/DDBJ databases">
        <authorList>
            <person name="Jaros S."/>
            <person name="Januszkiewicz K."/>
            <person name="Wedrychowicz H."/>
        </authorList>
    </citation>
    <scope>NUCLEOTIDE SEQUENCE [LARGE SCALE GENOMIC DNA]</scope>
    <source>
        <strain evidence="2 3">LMG 26898</strain>
    </source>
</reference>
<dbReference type="OrthoDB" id="9796891at2"/>
<organism evidence="2 3">
    <name type="scientific">Pseudomonas asturiensis</name>
    <dbReference type="NCBI Taxonomy" id="1190415"/>
    <lineage>
        <taxon>Bacteria</taxon>
        <taxon>Pseudomonadati</taxon>
        <taxon>Pseudomonadota</taxon>
        <taxon>Gammaproteobacteria</taxon>
        <taxon>Pseudomonadales</taxon>
        <taxon>Pseudomonadaceae</taxon>
        <taxon>Pseudomonas</taxon>
    </lineage>
</organism>
<gene>
    <name evidence="2" type="ORF">SAMN05216593_107189</name>
</gene>
<proteinExistence type="predicted"/>
<feature type="domain" description="DUF7673" evidence="1">
    <location>
        <begin position="30"/>
        <end position="100"/>
    </location>
</feature>
<dbReference type="InterPro" id="IPR056090">
    <property type="entry name" value="DUF7673"/>
</dbReference>
<evidence type="ECO:0000313" key="2">
    <source>
        <dbReference type="EMBL" id="SHN09403.1"/>
    </source>
</evidence>
<dbReference type="Pfam" id="PF24720">
    <property type="entry name" value="DUF7673"/>
    <property type="match status" value="1"/>
</dbReference>
<sequence>MTFSRLKSDDFLGAGCGEVSAGVDDNMTWALRTLIITAIEEGPHSEAAACFLLAWYDADTHGGFSLQQLWSMDDKLLSAVRLVFHWLGERKVRPEDLGLELAFKIIGRRQTP</sequence>
<dbReference type="AlphaFoldDB" id="A0A1M7P0D8"/>
<protein>
    <recommendedName>
        <fullName evidence="1">DUF7673 domain-containing protein</fullName>
    </recommendedName>
</protein>
<name>A0A1M7P0D8_9PSED</name>